<feature type="region of interest" description="Disordered" evidence="2">
    <location>
        <begin position="831"/>
        <end position="906"/>
    </location>
</feature>
<organism evidence="3 4">
    <name type="scientific">Ascochyta lentis</name>
    <dbReference type="NCBI Taxonomy" id="205686"/>
    <lineage>
        <taxon>Eukaryota</taxon>
        <taxon>Fungi</taxon>
        <taxon>Dikarya</taxon>
        <taxon>Ascomycota</taxon>
        <taxon>Pezizomycotina</taxon>
        <taxon>Dothideomycetes</taxon>
        <taxon>Pleosporomycetidae</taxon>
        <taxon>Pleosporales</taxon>
        <taxon>Pleosporineae</taxon>
        <taxon>Didymellaceae</taxon>
        <taxon>Ascochyta</taxon>
    </lineage>
</organism>
<feature type="compositionally biased region" description="Basic and acidic residues" evidence="2">
    <location>
        <begin position="852"/>
        <end position="862"/>
    </location>
</feature>
<feature type="region of interest" description="Disordered" evidence="2">
    <location>
        <begin position="765"/>
        <end position="788"/>
    </location>
</feature>
<dbReference type="OrthoDB" id="3683952at2759"/>
<feature type="compositionally biased region" description="Basic and acidic residues" evidence="2">
    <location>
        <begin position="1214"/>
        <end position="1226"/>
    </location>
</feature>
<feature type="region of interest" description="Disordered" evidence="2">
    <location>
        <begin position="169"/>
        <end position="188"/>
    </location>
</feature>
<accession>A0A8H7J6L5</accession>
<keyword evidence="4" id="KW-1185">Reference proteome</keyword>
<feature type="region of interest" description="Disordered" evidence="2">
    <location>
        <begin position="1001"/>
        <end position="1022"/>
    </location>
</feature>
<feature type="compositionally biased region" description="Acidic residues" evidence="2">
    <location>
        <begin position="778"/>
        <end position="787"/>
    </location>
</feature>
<evidence type="ECO:0000256" key="1">
    <source>
        <dbReference type="SAM" id="Coils"/>
    </source>
</evidence>
<comment type="caution">
    <text evidence="3">The sequence shown here is derived from an EMBL/GenBank/DDBJ whole genome shotgun (WGS) entry which is preliminary data.</text>
</comment>
<feature type="compositionally biased region" description="Polar residues" evidence="2">
    <location>
        <begin position="172"/>
        <end position="181"/>
    </location>
</feature>
<evidence type="ECO:0000256" key="2">
    <source>
        <dbReference type="SAM" id="MobiDB-lite"/>
    </source>
</evidence>
<dbReference type="EMBL" id="RZGK01000009">
    <property type="protein sequence ID" value="KAF9696378.1"/>
    <property type="molecule type" value="Genomic_DNA"/>
</dbReference>
<sequence length="1302" mass="143672">MQSSSQADATAKDIKARMGEDVGLLSYLPCEKVRTAPFNNKGESGHPLPIRILFGRIKHEKPGFREVWALLHNKPGSSRPPEVRLKLFTLKGELKGPITLEDAMEQALPAAAFTCSKAQNNGFDRAHLSAIIRYYFILKKVQLPSPWPISDVFVSELKSACKVAKANAEGNLHQSRSTATSKGPEPTMLPQAISDGAYTTSHRAIKSSRAASVSLYRAASTNANGKGKKQVIVQSTSVTTQNDKEDLKPNLAELLFGESADASLLSHESTLLRVSSSRGPEPTPANPSHEPAITSPGKLVASIRQNLAENEARDRRLTENRSRQVELEAELEDLEEEAIMLKTAMSQSKAERKRLRASLSSRDLAFIQLGQDITQGGGKRLRFDESDEEKTQRFGHNTIKLFLGHRPRVDGSMCQAWTCIVSENKDLQPPISFYDRDLSEDGTRFFKYPRSASSLLRKATYLHPPFCFLQHDQHDDATDVRNMLCAIILYPSLLLGVDDRALAWAKFEQSLSQALRYIDSRAAYHQWLHDPTITTLQPEVSGETSRSSAPEDRQEAVNPVDSEARAVEEPRAISSVNDDKHIASTLQIDGSNMVVKPNTSLWRLKSLIGHARFQLLQNIPPGPMKLSPHTFGSRYFPLCLQIGTHNQGSSGVLGVYACLIHEGPKKTTMKIMSHQDDLHKSWAMEKLQDVDLLEPFNYLNKLTTKSNGAMPGSKARAAKIRSVISYYFFVAENEGLIGDPRINVGKAFGKRLCAACVELQQAKLDNNAGGGHNRDHSEDDDDTDIEDMTAAPIDPMDVFTEELAKLAREKEGEGRPSSIVTFRLQPNILRDITNSGPLKHRDEVPDSDSEPEMSHSEPRELASEEPLSQNLPRRQLELCTSSQISREVSQSSSTSSGDEIEGTPISVAEMEALRPGVIDSEHTRKSNTTVGLNEVQAQRQPVAVAQMDQTIAVDREGPSLPLDSRQVVGDGPLSIEKLFVVAARVHDSAKIALISSANSSLEQPLSKDTWNESDDRSVSMDMSSPLSPGFIRLHSPAIQSNGARTGPESVESVANDTDVRIDVDQDISRKTATPERTAERDMEEPPASSTVNQLGIVSNASQTIEISDDENLENTAPSVVQNEIERTPEAIIGEQNDVSQLPSRPGGAKRSSIFIPESDSDLEMIVEQKRAKKKRKMKLSDEGKAEHLTADHATRTSSETTREAATGRMVDPSRLGEELHGKDGHVKSNGGLFLKQPSKAKDRAEPIPKASTQTREEIDLTQECHNPQGHKRTSVTLFVDSDDDIIEEVDNSEWRRAFRNRR</sequence>
<name>A0A8H7J6L5_9PLEO</name>
<evidence type="ECO:0000313" key="3">
    <source>
        <dbReference type="EMBL" id="KAF9696378.1"/>
    </source>
</evidence>
<keyword evidence="1" id="KW-0175">Coiled coil</keyword>
<feature type="region of interest" description="Disordered" evidence="2">
    <location>
        <begin position="271"/>
        <end position="296"/>
    </location>
</feature>
<dbReference type="Proteomes" id="UP000651452">
    <property type="component" value="Unassembled WGS sequence"/>
</dbReference>
<gene>
    <name evidence="3" type="ORF">EKO04_005199</name>
</gene>
<feature type="compositionally biased region" description="Polar residues" evidence="2">
    <location>
        <begin position="535"/>
        <end position="548"/>
    </location>
</feature>
<proteinExistence type="predicted"/>
<feature type="coiled-coil region" evidence="1">
    <location>
        <begin position="317"/>
        <end position="351"/>
    </location>
</feature>
<feature type="compositionally biased region" description="Low complexity" evidence="2">
    <location>
        <begin position="881"/>
        <end position="896"/>
    </location>
</feature>
<feature type="region of interest" description="Disordered" evidence="2">
    <location>
        <begin position="535"/>
        <end position="565"/>
    </location>
</feature>
<evidence type="ECO:0000313" key="4">
    <source>
        <dbReference type="Proteomes" id="UP000651452"/>
    </source>
</evidence>
<feature type="region of interest" description="Disordered" evidence="2">
    <location>
        <begin position="1173"/>
        <end position="1256"/>
    </location>
</feature>
<reference evidence="3" key="1">
    <citation type="submission" date="2018-12" db="EMBL/GenBank/DDBJ databases">
        <authorList>
            <person name="Syme R.A."/>
            <person name="Farfan-Caceres L."/>
            <person name="Lichtenzveig J."/>
        </authorList>
    </citation>
    <scope>NUCLEOTIDE SEQUENCE</scope>
    <source>
        <strain evidence="3">Al4</strain>
    </source>
</reference>
<feature type="compositionally biased region" description="Basic and acidic residues" evidence="2">
    <location>
        <begin position="1009"/>
        <end position="1018"/>
    </location>
</feature>
<protein>
    <submittedName>
        <fullName evidence="3">Uncharacterized protein</fullName>
    </submittedName>
</protein>
<feature type="compositionally biased region" description="Basic and acidic residues" evidence="2">
    <location>
        <begin position="1066"/>
        <end position="1080"/>
    </location>
</feature>
<reference evidence="3" key="2">
    <citation type="submission" date="2020-09" db="EMBL/GenBank/DDBJ databases">
        <title>Reference genome assembly for Australian Ascochyta lentis isolate Al4.</title>
        <authorList>
            <person name="Lee R.C."/>
            <person name="Farfan-Caceres L.M."/>
            <person name="Debler J.W."/>
            <person name="Williams A.H."/>
            <person name="Henares B.M."/>
        </authorList>
    </citation>
    <scope>NUCLEOTIDE SEQUENCE</scope>
    <source>
        <strain evidence="3">Al4</strain>
    </source>
</reference>
<feature type="compositionally biased region" description="Basic and acidic residues" evidence="2">
    <location>
        <begin position="1178"/>
        <end position="1194"/>
    </location>
</feature>
<feature type="region of interest" description="Disordered" evidence="2">
    <location>
        <begin position="1066"/>
        <end position="1091"/>
    </location>
</feature>